<dbReference type="InterPro" id="IPR019786">
    <property type="entry name" value="Zinc_finger_PHD-type_CS"/>
</dbReference>
<keyword evidence="10" id="KW-0805">Transcription regulation</keyword>
<dbReference type="AlphaFoldDB" id="A0A1S3H2Z4"/>
<feature type="region of interest" description="Disordered" evidence="17">
    <location>
        <begin position="575"/>
        <end position="606"/>
    </location>
</feature>
<evidence type="ECO:0000259" key="19">
    <source>
        <dbReference type="PROSITE" id="PS50016"/>
    </source>
</evidence>
<evidence type="ECO:0000256" key="14">
    <source>
        <dbReference type="ARBA" id="ARBA00068755"/>
    </source>
</evidence>
<evidence type="ECO:0000256" key="10">
    <source>
        <dbReference type="ARBA" id="ARBA00023015"/>
    </source>
</evidence>
<dbReference type="Pfam" id="PF16737">
    <property type="entry name" value="PHF12_MRG_bd"/>
    <property type="match status" value="1"/>
</dbReference>
<evidence type="ECO:0000256" key="1">
    <source>
        <dbReference type="ARBA" id="ARBA00004123"/>
    </source>
</evidence>
<dbReference type="KEGG" id="lak:106151591"/>
<feature type="domain" description="PHD-type" evidence="19">
    <location>
        <begin position="214"/>
        <end position="264"/>
    </location>
</feature>
<dbReference type="GO" id="GO:0070822">
    <property type="term" value="C:Sin3-type complex"/>
    <property type="evidence" value="ECO:0007669"/>
    <property type="project" value="TreeGrafter"/>
</dbReference>
<dbReference type="GO" id="GO:0008270">
    <property type="term" value="F:zinc ion binding"/>
    <property type="evidence" value="ECO:0007669"/>
    <property type="project" value="UniProtKB-KW"/>
</dbReference>
<evidence type="ECO:0000256" key="2">
    <source>
        <dbReference type="ARBA" id="ARBA00022491"/>
    </source>
</evidence>
<dbReference type="InParanoid" id="A0A1S3H2Z4"/>
<dbReference type="GO" id="GO:0003714">
    <property type="term" value="F:transcription corepressor activity"/>
    <property type="evidence" value="ECO:0007669"/>
    <property type="project" value="InterPro"/>
</dbReference>
<feature type="region of interest" description="Disordered" evidence="17">
    <location>
        <begin position="395"/>
        <end position="485"/>
    </location>
</feature>
<organism evidence="20 21">
    <name type="scientific">Lingula anatina</name>
    <name type="common">Brachiopod</name>
    <name type="synonym">Lingula unguis</name>
    <dbReference type="NCBI Taxonomy" id="7574"/>
    <lineage>
        <taxon>Eukaryota</taxon>
        <taxon>Metazoa</taxon>
        <taxon>Spiralia</taxon>
        <taxon>Lophotrochozoa</taxon>
        <taxon>Brachiopoda</taxon>
        <taxon>Linguliformea</taxon>
        <taxon>Lingulata</taxon>
        <taxon>Lingulida</taxon>
        <taxon>Linguloidea</taxon>
        <taxon>Lingulidae</taxon>
        <taxon>Lingula</taxon>
    </lineage>
</organism>
<keyword evidence="4" id="KW-0597">Phosphoprotein</keyword>
<evidence type="ECO:0000256" key="17">
    <source>
        <dbReference type="SAM" id="MobiDB-lite"/>
    </source>
</evidence>
<evidence type="ECO:0000313" key="21">
    <source>
        <dbReference type="RefSeq" id="XP_013380383.1"/>
    </source>
</evidence>
<comment type="subunit">
    <text evidence="13">Component of SIN3 complexes. Interacts with SIN3A in a complex composed of HDAC1, SAP30 and SIN3A. Component of the SIN3B complex, which includes SIN3B, HDAC2 or HDAC1, PHF12 and MORF4L1; interacts directly with all subunits. Interacts with TLE5.</text>
</comment>
<dbReference type="PROSITE" id="PS50006">
    <property type="entry name" value="FHA_DOMAIN"/>
    <property type="match status" value="1"/>
</dbReference>
<dbReference type="FunFam" id="3.30.40.10:FF:000164">
    <property type="entry name" value="PHD finger protein 12"/>
    <property type="match status" value="1"/>
</dbReference>
<dbReference type="InterPro" id="IPR019787">
    <property type="entry name" value="Znf_PHD-finger"/>
</dbReference>
<dbReference type="SMART" id="SM00249">
    <property type="entry name" value="PHD"/>
    <property type="match status" value="2"/>
</dbReference>
<feature type="compositionally biased region" description="Low complexity" evidence="17">
    <location>
        <begin position="437"/>
        <end position="458"/>
    </location>
</feature>
<dbReference type="InterPro" id="IPR011011">
    <property type="entry name" value="Znf_FYVE_PHD"/>
</dbReference>
<dbReference type="InterPro" id="IPR031966">
    <property type="entry name" value="PHF12_MRG-bd"/>
</dbReference>
<dbReference type="InterPro" id="IPR001965">
    <property type="entry name" value="Znf_PHD"/>
</dbReference>
<dbReference type="Gene3D" id="3.30.40.10">
    <property type="entry name" value="Zinc/RING finger domain, C3HC4 (zinc finger)"/>
    <property type="match status" value="2"/>
</dbReference>
<dbReference type="PANTHER" id="PTHR46309">
    <property type="entry name" value="PHD FINGER PROTEIN 12"/>
    <property type="match status" value="1"/>
</dbReference>
<feature type="compositionally biased region" description="Low complexity" evidence="17">
    <location>
        <begin position="110"/>
        <end position="122"/>
    </location>
</feature>
<dbReference type="PROSITE" id="PS01359">
    <property type="entry name" value="ZF_PHD_1"/>
    <property type="match status" value="1"/>
</dbReference>
<dbReference type="FunCoup" id="A0A1S3H2Z4">
    <property type="interactions" value="2032"/>
</dbReference>
<dbReference type="OMA" id="CKVQARA"/>
<feature type="compositionally biased region" description="Low complexity" evidence="17">
    <location>
        <begin position="399"/>
        <end position="423"/>
    </location>
</feature>
<feature type="compositionally biased region" description="Low complexity" evidence="17">
    <location>
        <begin position="583"/>
        <end position="599"/>
    </location>
</feature>
<dbReference type="SUPFAM" id="SSF57903">
    <property type="entry name" value="FYVE/PHD zinc finger"/>
    <property type="match status" value="2"/>
</dbReference>
<evidence type="ECO:0000256" key="16">
    <source>
        <dbReference type="PROSITE-ProRule" id="PRU00146"/>
    </source>
</evidence>
<evidence type="ECO:0000259" key="18">
    <source>
        <dbReference type="PROSITE" id="PS50006"/>
    </source>
</evidence>
<evidence type="ECO:0000313" key="20">
    <source>
        <dbReference type="Proteomes" id="UP000085678"/>
    </source>
</evidence>
<keyword evidence="2" id="KW-0678">Repressor</keyword>
<keyword evidence="11" id="KW-0804">Transcription</keyword>
<keyword evidence="12" id="KW-0539">Nucleus</keyword>
<name>A0A1S3H2Z4_LINAN</name>
<feature type="compositionally biased region" description="Pro residues" evidence="17">
    <location>
        <begin position="334"/>
        <end position="353"/>
    </location>
</feature>
<feature type="compositionally biased region" description="Polar residues" evidence="17">
    <location>
        <begin position="354"/>
        <end position="364"/>
    </location>
</feature>
<accession>A0A1S3H2Z4</accession>
<dbReference type="InterPro" id="IPR038098">
    <property type="entry name" value="PHF12_MRG-bd_sf"/>
</dbReference>
<comment type="subcellular location">
    <subcellularLocation>
        <location evidence="1">Nucleus</location>
    </subcellularLocation>
</comment>
<feature type="region of interest" description="Disordered" evidence="17">
    <location>
        <begin position="833"/>
        <end position="857"/>
    </location>
</feature>
<sequence>MATVEYDLDTSGGLMEQIQKLVAPPQSDDYGRKSRKAEREYRRPGRAVNHDCCDSCKEGGDLLCCDRCPAAFHLQCHDPPLSEDDLPSGEWLCHRCRVGPPPSEADDDASSVTSTQSKTTSRTSEKSRTRGSNRRSPIDEEVMSVDSDDGDNPLQTLIKAASLMNPKQFEIPKDMTCNTVLPGSSKRRWVKDGNRNAPKKLAHELDNGMVPLPARLCFLCSKSCRVAPLIQCDYCPLLFHMDCLNPPMPSLPSGRWMCPNHAENLVDEKILKSVSLSERVKLWDQFSGIVNQHSVKVQFLKKIHRQSPPFRIKVKHPSRKTVDVPQAIKDLYQYPPPMLPKPSPVLTPSPEQQPPKSTAPQAETTLEEQEEWLSSVVAFQTSICKHLAQKQLQKENQGEQEQAGGASASATSSTAATKAAEQKPTASVLPTIKQEFSGTTSPTPSSGSTSSLSETKTTGDQKTLLNGGLGSPTQESLPNGPFTANAASASAELPRQNGPVSLLNTGCLTPNGETDLNKCKSESIVSSGRTDLLSSPNVVKVTVPHGDKQTPVHSKSIVLGTVNKQSGTVVTKVVTSGNQQGRTASSSSGPSKPAGTPTSILTNRIGGSSAAKGFTGKVTVVSGTGVNATSKVITVTAPGAVKSSPSANSAPNKLNVAGTLSSSPAIINLNNNLQAFIDGNAELELSKLDERLVQILAWQRLQQLLPPKTSGRKGMLNGLLSQTGNCSTDVQARALLCPLTGKGQPAPMPYRTLTVGTGADMDVGLSQYGHCNFISPRHASIFYDETTRHFELLNYSEHGTTVDNVLYSCDFSEKPSSTPQPTKVVKEVREVISKSKKKKEKEVPLPPPPPPKTEGEKVTMSAHAGQSHKICSCKTSSSSLIGGSGAGWEGTALLHHGSYIKFGCIPFVFSIVEQALHETTIKKQEATSLLKNN</sequence>
<keyword evidence="8" id="KW-0862">Zinc</keyword>
<dbReference type="FunFam" id="3.30.40.10:FF:000154">
    <property type="entry name" value="PHD finger protein 12"/>
    <property type="match status" value="1"/>
</dbReference>
<keyword evidence="3" id="KW-1017">Isopeptide bond</keyword>
<dbReference type="CDD" id="cd15534">
    <property type="entry name" value="PHD2_PHF12_Rco1"/>
    <property type="match status" value="1"/>
</dbReference>
<gene>
    <name evidence="21" type="primary">LOC106151591</name>
</gene>
<dbReference type="OrthoDB" id="1919692at2759"/>
<evidence type="ECO:0000256" key="15">
    <source>
        <dbReference type="ARBA" id="ARBA00076589"/>
    </source>
</evidence>
<feature type="region of interest" description="Disordered" evidence="17">
    <location>
        <begin position="100"/>
        <end position="152"/>
    </location>
</feature>
<feature type="domain" description="FHA" evidence="18">
    <location>
        <begin position="753"/>
        <end position="807"/>
    </location>
</feature>
<feature type="region of interest" description="Disordered" evidence="17">
    <location>
        <begin position="23"/>
        <end position="42"/>
    </location>
</feature>
<dbReference type="GeneID" id="106151591"/>
<dbReference type="InterPro" id="IPR013083">
    <property type="entry name" value="Znf_RING/FYVE/PHD"/>
</dbReference>
<dbReference type="InterPro" id="IPR000253">
    <property type="entry name" value="FHA_dom"/>
</dbReference>
<evidence type="ECO:0000256" key="12">
    <source>
        <dbReference type="ARBA" id="ARBA00023242"/>
    </source>
</evidence>
<dbReference type="SUPFAM" id="SSF49879">
    <property type="entry name" value="SMAD/FHA domain"/>
    <property type="match status" value="1"/>
</dbReference>
<evidence type="ECO:0000256" key="5">
    <source>
        <dbReference type="ARBA" id="ARBA00022723"/>
    </source>
</evidence>
<feature type="compositionally biased region" description="Basic and acidic residues" evidence="17">
    <location>
        <begin position="29"/>
        <end position="42"/>
    </location>
</feature>
<evidence type="ECO:0000256" key="11">
    <source>
        <dbReference type="ARBA" id="ARBA00023163"/>
    </source>
</evidence>
<keyword evidence="9" id="KW-0832">Ubl conjugation</keyword>
<keyword evidence="5" id="KW-0479">Metal-binding</keyword>
<evidence type="ECO:0000256" key="13">
    <source>
        <dbReference type="ARBA" id="ARBA00065785"/>
    </source>
</evidence>
<feature type="domain" description="PHD-type" evidence="19">
    <location>
        <begin position="50"/>
        <end position="99"/>
    </location>
</feature>
<evidence type="ECO:0000256" key="4">
    <source>
        <dbReference type="ARBA" id="ARBA00022553"/>
    </source>
</evidence>
<dbReference type="PROSITE" id="PS50016">
    <property type="entry name" value="ZF_PHD_2"/>
    <property type="match status" value="2"/>
</dbReference>
<protein>
    <recommendedName>
        <fullName evidence="14">PHD finger protein 12</fullName>
    </recommendedName>
    <alternativeName>
        <fullName evidence="15">PHD factor 1</fullName>
    </alternativeName>
</protein>
<feature type="region of interest" description="Disordered" evidence="17">
    <location>
        <begin position="332"/>
        <end position="369"/>
    </location>
</feature>
<evidence type="ECO:0000256" key="9">
    <source>
        <dbReference type="ARBA" id="ARBA00022843"/>
    </source>
</evidence>
<dbReference type="CDD" id="cd15533">
    <property type="entry name" value="PHD1_PHF12"/>
    <property type="match status" value="1"/>
</dbReference>
<evidence type="ECO:0000256" key="8">
    <source>
        <dbReference type="ARBA" id="ARBA00022833"/>
    </source>
</evidence>
<reference evidence="21" key="1">
    <citation type="submission" date="2025-08" db="UniProtKB">
        <authorList>
            <consortium name="RefSeq"/>
        </authorList>
    </citation>
    <scope>IDENTIFICATION</scope>
    <source>
        <tissue evidence="21">Gonads</tissue>
    </source>
</reference>
<keyword evidence="20" id="KW-1185">Reference proteome</keyword>
<dbReference type="Proteomes" id="UP000085678">
    <property type="component" value="Unplaced"/>
</dbReference>
<dbReference type="InterPro" id="IPR008984">
    <property type="entry name" value="SMAD_FHA_dom_sf"/>
</dbReference>
<dbReference type="InterPro" id="IPR042163">
    <property type="entry name" value="PHF12"/>
</dbReference>
<dbReference type="GO" id="GO:0000122">
    <property type="term" value="P:negative regulation of transcription by RNA polymerase II"/>
    <property type="evidence" value="ECO:0007669"/>
    <property type="project" value="TreeGrafter"/>
</dbReference>
<evidence type="ECO:0000256" key="6">
    <source>
        <dbReference type="ARBA" id="ARBA00022737"/>
    </source>
</evidence>
<feature type="compositionally biased region" description="Acidic residues" evidence="17">
    <location>
        <begin position="139"/>
        <end position="151"/>
    </location>
</feature>
<dbReference type="CDD" id="cd22703">
    <property type="entry name" value="FHA_PHF12"/>
    <property type="match status" value="1"/>
</dbReference>
<dbReference type="STRING" id="7574.A0A1S3H2Z4"/>
<dbReference type="PANTHER" id="PTHR46309:SF1">
    <property type="entry name" value="PHD FINGER PROTEIN 12"/>
    <property type="match status" value="1"/>
</dbReference>
<dbReference type="RefSeq" id="XP_013380383.1">
    <property type="nucleotide sequence ID" value="XM_013524929.1"/>
</dbReference>
<keyword evidence="6" id="KW-0677">Repeat</keyword>
<dbReference type="Pfam" id="PF00628">
    <property type="entry name" value="PHD"/>
    <property type="match status" value="2"/>
</dbReference>
<keyword evidence="7 16" id="KW-0863">Zinc-finger</keyword>
<evidence type="ECO:0000256" key="7">
    <source>
        <dbReference type="ARBA" id="ARBA00022771"/>
    </source>
</evidence>
<proteinExistence type="predicted"/>
<evidence type="ECO:0000256" key="3">
    <source>
        <dbReference type="ARBA" id="ARBA00022499"/>
    </source>
</evidence>
<dbReference type="Gene3D" id="6.10.20.60">
    <property type="entry name" value="PHD finger protein 12"/>
    <property type="match status" value="1"/>
</dbReference>